<dbReference type="Gene3D" id="1.20.1270.180">
    <property type="match status" value="2"/>
</dbReference>
<feature type="chain" id="PRO_5047111530" evidence="1">
    <location>
        <begin position="28"/>
        <end position="212"/>
    </location>
</feature>
<keyword evidence="4" id="KW-1185">Reference proteome</keyword>
<feature type="signal peptide" evidence="1">
    <location>
        <begin position="1"/>
        <end position="27"/>
    </location>
</feature>
<dbReference type="RefSeq" id="WP_169364966.1">
    <property type="nucleotide sequence ID" value="NZ_JAAVJL010000002.1"/>
</dbReference>
<evidence type="ECO:0000256" key="1">
    <source>
        <dbReference type="SAM" id="SignalP"/>
    </source>
</evidence>
<organism evidence="3 4">
    <name type="scientific">Pseudanabaena yagii GIHE-NHR1</name>
    <dbReference type="NCBI Taxonomy" id="2722753"/>
    <lineage>
        <taxon>Bacteria</taxon>
        <taxon>Bacillati</taxon>
        <taxon>Cyanobacteriota</taxon>
        <taxon>Cyanophyceae</taxon>
        <taxon>Pseudanabaenales</taxon>
        <taxon>Pseudanabaenaceae</taxon>
        <taxon>Pseudanabaena</taxon>
        <taxon>Pseudanabaena yagii</taxon>
    </lineage>
</organism>
<dbReference type="Pfam" id="PF07007">
    <property type="entry name" value="LprI"/>
    <property type="match status" value="1"/>
</dbReference>
<accession>A0ABX1LX08</accession>
<evidence type="ECO:0000313" key="4">
    <source>
        <dbReference type="Proteomes" id="UP000738376"/>
    </source>
</evidence>
<feature type="domain" description="Lysozyme inhibitor LprI-like N-terminal" evidence="2">
    <location>
        <begin position="45"/>
        <end position="133"/>
    </location>
</feature>
<sequence>MNTILNSLSNSLTLAFGLSCLAIAPVAAETIAQSQIFGVAAPACESQTQIGLNICASRWAKTTNFLRSLIYEEVSSQQSEAGRTQLKVIEKTWTSYRDNHCQEVSEPFREGSIYPLLYLSCLARVTNDRIADLQGTNNPKLTPDATAQRLAKILNQGNLKNSAGQRQWLQYQAQHCQFESLRFTERSQVVKQCRDRLAESRLRELEALVRIR</sequence>
<reference evidence="3 4" key="1">
    <citation type="submission" date="2020-03" db="EMBL/GenBank/DDBJ databases">
        <title>Draft Genome Sequence of 2-Methylisoborneol Producing Pseudanabaena yagii Strain GIHE-NHR1 Isolated from North Han River in South Korea.</title>
        <authorList>
            <person name="Jeong J."/>
        </authorList>
    </citation>
    <scope>NUCLEOTIDE SEQUENCE [LARGE SCALE GENOMIC DNA]</scope>
    <source>
        <strain evidence="3 4">GIHE-NHR1</strain>
    </source>
</reference>
<evidence type="ECO:0000313" key="3">
    <source>
        <dbReference type="EMBL" id="NMF60006.1"/>
    </source>
</evidence>
<gene>
    <name evidence="3" type="ORF">HC246_18760</name>
</gene>
<protein>
    <submittedName>
        <fullName evidence="3">DUF1311 domain-containing protein</fullName>
    </submittedName>
</protein>
<dbReference type="Proteomes" id="UP000738376">
    <property type="component" value="Unassembled WGS sequence"/>
</dbReference>
<name>A0ABX1LX08_9CYAN</name>
<dbReference type="EMBL" id="JAAVJL010000002">
    <property type="protein sequence ID" value="NMF60006.1"/>
    <property type="molecule type" value="Genomic_DNA"/>
</dbReference>
<evidence type="ECO:0000259" key="2">
    <source>
        <dbReference type="Pfam" id="PF07007"/>
    </source>
</evidence>
<comment type="caution">
    <text evidence="3">The sequence shown here is derived from an EMBL/GenBank/DDBJ whole genome shotgun (WGS) entry which is preliminary data.</text>
</comment>
<proteinExistence type="predicted"/>
<keyword evidence="1" id="KW-0732">Signal</keyword>
<dbReference type="InterPro" id="IPR009739">
    <property type="entry name" value="LprI-like_N"/>
</dbReference>